<proteinExistence type="predicted"/>
<organism evidence="2 3">
    <name type="scientific">Orbilia ellipsospora</name>
    <dbReference type="NCBI Taxonomy" id="2528407"/>
    <lineage>
        <taxon>Eukaryota</taxon>
        <taxon>Fungi</taxon>
        <taxon>Dikarya</taxon>
        <taxon>Ascomycota</taxon>
        <taxon>Pezizomycotina</taxon>
        <taxon>Orbiliomycetes</taxon>
        <taxon>Orbiliales</taxon>
        <taxon>Orbiliaceae</taxon>
        <taxon>Orbilia</taxon>
    </lineage>
</organism>
<evidence type="ECO:0000256" key="1">
    <source>
        <dbReference type="SAM" id="MobiDB-lite"/>
    </source>
</evidence>
<name>A0AAV9X942_9PEZI</name>
<evidence type="ECO:0000313" key="2">
    <source>
        <dbReference type="EMBL" id="KAK6538166.1"/>
    </source>
</evidence>
<gene>
    <name evidence="2" type="ORF">TWF694_011048</name>
</gene>
<keyword evidence="3" id="KW-1185">Reference proteome</keyword>
<feature type="region of interest" description="Disordered" evidence="1">
    <location>
        <begin position="219"/>
        <end position="271"/>
    </location>
</feature>
<dbReference type="Proteomes" id="UP001365542">
    <property type="component" value="Unassembled WGS sequence"/>
</dbReference>
<feature type="compositionally biased region" description="Basic and acidic residues" evidence="1">
    <location>
        <begin position="228"/>
        <end position="242"/>
    </location>
</feature>
<accession>A0AAV9X942</accession>
<comment type="caution">
    <text evidence="2">The sequence shown here is derived from an EMBL/GenBank/DDBJ whole genome shotgun (WGS) entry which is preliminary data.</text>
</comment>
<sequence>MVILYGSSIEAAAAEFDRIRSAVDKAFSWGSGQENTPNAMSPMMARNSLKFSTGLLPELLGAVTSPKILEMKYEDHFEFVEEVKRCICLGQNGGKWGEYEGNARLMKLLSKYDLLSTLPERHAYDYDHFSENAARNRSILEKMLLWSQSWDHGRGHEQWNTLCSAIYMSWSHLLDTKETSRPPIQTKNWKIVYGRGQTSPQIPPLGNSSTVAVAQNIGERAQGQRSQWSEHRPPSEHSDWSKSTENSGWGKGSERSETEKFPVIALARSGP</sequence>
<protein>
    <submittedName>
        <fullName evidence="2">Uncharacterized protein</fullName>
    </submittedName>
</protein>
<dbReference type="EMBL" id="JAVHJO010000008">
    <property type="protein sequence ID" value="KAK6538166.1"/>
    <property type="molecule type" value="Genomic_DNA"/>
</dbReference>
<evidence type="ECO:0000313" key="3">
    <source>
        <dbReference type="Proteomes" id="UP001365542"/>
    </source>
</evidence>
<dbReference type="AlphaFoldDB" id="A0AAV9X942"/>
<reference evidence="2 3" key="1">
    <citation type="submission" date="2019-10" db="EMBL/GenBank/DDBJ databases">
        <authorList>
            <person name="Palmer J.M."/>
        </authorList>
    </citation>
    <scope>NUCLEOTIDE SEQUENCE [LARGE SCALE GENOMIC DNA]</scope>
    <source>
        <strain evidence="2 3">TWF694</strain>
    </source>
</reference>